<sequence length="379" mass="40445">MANDLHHLLQSAVDSGETPGVVALVARGDDVELATAGTTELGGSKPMARDTLFRIASLTKAVTAALAMQLVEEGLIGQDDPISRWLPELAGPMVVRTPDGPLDDLVPANRPITVADLLTSRAGWGFPDDFTWPAVGALFVRGWQQYGLQPQLIPAPDQWVKDLSGVPLLYQPGERWLYNTSSDLLGVLMARATGMTLPDLMAERVFDPLGMTDTGFAARPDQLDRFTPYYRPGPDGMVLADPPSGQWSSVPAFPSGAGGLVGTIEDYHAFARTLLPGRSDRLSPRSLQMILTDHLTAEQRAAATRFLDGQGWGSGGAVDVAETEPWNVVGRYGWTGGTGMTAHVIPATDTVAILLSTTAMPDPAATPVQKAFWTYAARG</sequence>
<protein>
    <submittedName>
        <fullName evidence="2">Beta-lactamase family protein</fullName>
    </submittedName>
</protein>
<dbReference type="PANTHER" id="PTHR43283:SF3">
    <property type="entry name" value="BETA-LACTAMASE FAMILY PROTEIN (AFU_ORTHOLOGUE AFUA_5G07500)"/>
    <property type="match status" value="1"/>
</dbReference>
<reference evidence="2 3" key="1">
    <citation type="submission" date="2020-02" db="EMBL/GenBank/DDBJ databases">
        <title>Acidophilic actinobacteria isolated from forest soil.</title>
        <authorList>
            <person name="Golinska P."/>
        </authorList>
    </citation>
    <scope>NUCLEOTIDE SEQUENCE [LARGE SCALE GENOMIC DNA]</scope>
    <source>
        <strain evidence="2 3">NL8</strain>
    </source>
</reference>
<dbReference type="Proteomes" id="UP000730482">
    <property type="component" value="Unassembled WGS sequence"/>
</dbReference>
<dbReference type="RefSeq" id="WP_212016408.1">
    <property type="nucleotide sequence ID" value="NZ_JAAFYZ010000147.1"/>
</dbReference>
<dbReference type="SUPFAM" id="SSF56601">
    <property type="entry name" value="beta-lactamase/transpeptidase-like"/>
    <property type="match status" value="1"/>
</dbReference>
<dbReference type="EMBL" id="JAAFYZ010000147">
    <property type="protein sequence ID" value="MBS2551617.1"/>
    <property type="molecule type" value="Genomic_DNA"/>
</dbReference>
<keyword evidence="3" id="KW-1185">Reference proteome</keyword>
<evidence type="ECO:0000313" key="3">
    <source>
        <dbReference type="Proteomes" id="UP000730482"/>
    </source>
</evidence>
<accession>A0ABS5KZV6</accession>
<proteinExistence type="predicted"/>
<gene>
    <name evidence="2" type="ORF">KGQ19_32590</name>
</gene>
<feature type="domain" description="Beta-lactamase-related" evidence="1">
    <location>
        <begin position="8"/>
        <end position="363"/>
    </location>
</feature>
<dbReference type="InterPro" id="IPR050789">
    <property type="entry name" value="Diverse_Enzym_Activities"/>
</dbReference>
<dbReference type="Gene3D" id="3.40.710.10">
    <property type="entry name" value="DD-peptidase/beta-lactamase superfamily"/>
    <property type="match status" value="1"/>
</dbReference>
<organism evidence="2 3">
    <name type="scientific">Catenulispora pinistramenti</name>
    <dbReference type="NCBI Taxonomy" id="2705254"/>
    <lineage>
        <taxon>Bacteria</taxon>
        <taxon>Bacillati</taxon>
        <taxon>Actinomycetota</taxon>
        <taxon>Actinomycetes</taxon>
        <taxon>Catenulisporales</taxon>
        <taxon>Catenulisporaceae</taxon>
        <taxon>Catenulispora</taxon>
    </lineage>
</organism>
<dbReference type="Pfam" id="PF00144">
    <property type="entry name" value="Beta-lactamase"/>
    <property type="match status" value="1"/>
</dbReference>
<evidence type="ECO:0000259" key="1">
    <source>
        <dbReference type="Pfam" id="PF00144"/>
    </source>
</evidence>
<comment type="caution">
    <text evidence="2">The sequence shown here is derived from an EMBL/GenBank/DDBJ whole genome shotgun (WGS) entry which is preliminary data.</text>
</comment>
<name>A0ABS5KZV6_9ACTN</name>
<dbReference type="PANTHER" id="PTHR43283">
    <property type="entry name" value="BETA-LACTAMASE-RELATED"/>
    <property type="match status" value="1"/>
</dbReference>
<evidence type="ECO:0000313" key="2">
    <source>
        <dbReference type="EMBL" id="MBS2551617.1"/>
    </source>
</evidence>
<dbReference type="InterPro" id="IPR001466">
    <property type="entry name" value="Beta-lactam-related"/>
</dbReference>
<dbReference type="InterPro" id="IPR012338">
    <property type="entry name" value="Beta-lactam/transpept-like"/>
</dbReference>